<keyword evidence="2" id="KW-1185">Reference proteome</keyword>
<accession>A0A9P6XFI0</accession>
<evidence type="ECO:0000313" key="2">
    <source>
        <dbReference type="Proteomes" id="UP000716291"/>
    </source>
</evidence>
<dbReference type="AlphaFoldDB" id="A0A9P6XFI0"/>
<name>A0A9P6XFI0_RHIOR</name>
<protein>
    <submittedName>
        <fullName evidence="1">Uncharacterized protein</fullName>
    </submittedName>
</protein>
<gene>
    <name evidence="1" type="ORF">G6F64_002966</name>
</gene>
<reference evidence="1" key="1">
    <citation type="journal article" date="2020" name="Microb. Genom.">
        <title>Genetic diversity of clinical and environmental Mucorales isolates obtained from an investigation of mucormycosis cases among solid organ transplant recipients.</title>
        <authorList>
            <person name="Nguyen M.H."/>
            <person name="Kaul D."/>
            <person name="Muto C."/>
            <person name="Cheng S.J."/>
            <person name="Richter R.A."/>
            <person name="Bruno V.M."/>
            <person name="Liu G."/>
            <person name="Beyhan S."/>
            <person name="Sundermann A.J."/>
            <person name="Mounaud S."/>
            <person name="Pasculle A.W."/>
            <person name="Nierman W.C."/>
            <person name="Driscoll E."/>
            <person name="Cumbie R."/>
            <person name="Clancy C.J."/>
            <person name="Dupont C.L."/>
        </authorList>
    </citation>
    <scope>NUCLEOTIDE SEQUENCE</scope>
    <source>
        <strain evidence="1">GL11</strain>
    </source>
</reference>
<organism evidence="1 2">
    <name type="scientific">Rhizopus oryzae</name>
    <name type="common">Mucormycosis agent</name>
    <name type="synonym">Rhizopus arrhizus var. delemar</name>
    <dbReference type="NCBI Taxonomy" id="64495"/>
    <lineage>
        <taxon>Eukaryota</taxon>
        <taxon>Fungi</taxon>
        <taxon>Fungi incertae sedis</taxon>
        <taxon>Mucoromycota</taxon>
        <taxon>Mucoromycotina</taxon>
        <taxon>Mucoromycetes</taxon>
        <taxon>Mucorales</taxon>
        <taxon>Mucorineae</taxon>
        <taxon>Rhizopodaceae</taxon>
        <taxon>Rhizopus</taxon>
    </lineage>
</organism>
<sequence length="115" mass="13072">MSSLNVDQVQQVTDILSIKSSLDINHDDKVDDYLKKIENKNIGTAYNIVNSKLVTCRRDDYATLNIMKHILGLHHSNSTVFLPETLTKFSEASMVIKFWAPLFEALFSEISLILN</sequence>
<proteinExistence type="predicted"/>
<evidence type="ECO:0000313" key="1">
    <source>
        <dbReference type="EMBL" id="KAG1312501.1"/>
    </source>
</evidence>
<dbReference type="Proteomes" id="UP000716291">
    <property type="component" value="Unassembled WGS sequence"/>
</dbReference>
<dbReference type="EMBL" id="JAANQT010000273">
    <property type="protein sequence ID" value="KAG1312501.1"/>
    <property type="molecule type" value="Genomic_DNA"/>
</dbReference>
<comment type="caution">
    <text evidence="1">The sequence shown here is derived from an EMBL/GenBank/DDBJ whole genome shotgun (WGS) entry which is preliminary data.</text>
</comment>
<dbReference type="OrthoDB" id="10274614at2759"/>